<evidence type="ECO:0000313" key="2">
    <source>
        <dbReference type="Proteomes" id="UP001187192"/>
    </source>
</evidence>
<proteinExistence type="predicted"/>
<comment type="caution">
    <text evidence="1">The sequence shown here is derived from an EMBL/GenBank/DDBJ whole genome shotgun (WGS) entry which is preliminary data.</text>
</comment>
<reference evidence="1" key="1">
    <citation type="submission" date="2023-07" db="EMBL/GenBank/DDBJ databases">
        <title>draft genome sequence of fig (Ficus carica).</title>
        <authorList>
            <person name="Takahashi T."/>
            <person name="Nishimura K."/>
        </authorList>
    </citation>
    <scope>NUCLEOTIDE SEQUENCE</scope>
</reference>
<accession>A0AA88CQY9</accession>
<protein>
    <submittedName>
        <fullName evidence="1">Uncharacterized protein</fullName>
    </submittedName>
</protein>
<evidence type="ECO:0000313" key="1">
    <source>
        <dbReference type="EMBL" id="GMN26022.1"/>
    </source>
</evidence>
<gene>
    <name evidence="1" type="ORF">TIFTF001_001173</name>
</gene>
<name>A0AA88CQY9_FICCA</name>
<dbReference type="Gramene" id="FCD_00017962-RA">
    <property type="protein sequence ID" value="FCD_00017962-RA:cds"/>
    <property type="gene ID" value="FCD_00017962"/>
</dbReference>
<sequence length="70" mass="7669">MNKYHGSHKPRICDAHRGNGMMADFSSVLQYLSASFADDSAMVRKGDPTQVTETNSIMKEVIKGGSTAKY</sequence>
<dbReference type="EMBL" id="BTGU01000001">
    <property type="protein sequence ID" value="GMN26022.1"/>
    <property type="molecule type" value="Genomic_DNA"/>
</dbReference>
<keyword evidence="2" id="KW-1185">Reference proteome</keyword>
<dbReference type="Proteomes" id="UP001187192">
    <property type="component" value="Unassembled WGS sequence"/>
</dbReference>
<organism evidence="1 2">
    <name type="scientific">Ficus carica</name>
    <name type="common">Common fig</name>
    <dbReference type="NCBI Taxonomy" id="3494"/>
    <lineage>
        <taxon>Eukaryota</taxon>
        <taxon>Viridiplantae</taxon>
        <taxon>Streptophyta</taxon>
        <taxon>Embryophyta</taxon>
        <taxon>Tracheophyta</taxon>
        <taxon>Spermatophyta</taxon>
        <taxon>Magnoliopsida</taxon>
        <taxon>eudicotyledons</taxon>
        <taxon>Gunneridae</taxon>
        <taxon>Pentapetalae</taxon>
        <taxon>rosids</taxon>
        <taxon>fabids</taxon>
        <taxon>Rosales</taxon>
        <taxon>Moraceae</taxon>
        <taxon>Ficeae</taxon>
        <taxon>Ficus</taxon>
    </lineage>
</organism>
<dbReference type="AlphaFoldDB" id="A0AA88CQY9"/>